<evidence type="ECO:0000259" key="9">
    <source>
        <dbReference type="Pfam" id="PF13206"/>
    </source>
</evidence>
<organism evidence="10">
    <name type="scientific">Trypanosoma brucei</name>
    <dbReference type="NCBI Taxonomy" id="5691"/>
    <lineage>
        <taxon>Eukaryota</taxon>
        <taxon>Discoba</taxon>
        <taxon>Euglenozoa</taxon>
        <taxon>Kinetoplastea</taxon>
        <taxon>Metakinetoplastina</taxon>
        <taxon>Trypanosomatida</taxon>
        <taxon>Trypanosomatidae</taxon>
        <taxon>Trypanosoma</taxon>
    </lineage>
</organism>
<dbReference type="VEuPathDB" id="TriTrypDB:Tb427_000572400"/>
<comment type="subcellular location">
    <subcellularLocation>
        <location evidence="2">Cell membrane</location>
        <topology evidence="2">Lipid-anchor</topology>
        <topology evidence="2">GPI-anchor</topology>
    </subcellularLocation>
</comment>
<keyword evidence="7" id="KW-0325">Glycoprotein</keyword>
<evidence type="ECO:0000256" key="8">
    <source>
        <dbReference type="ARBA" id="ARBA00023288"/>
    </source>
</evidence>
<proteinExistence type="predicted"/>
<keyword evidence="8" id="KW-0449">Lipoprotein</keyword>
<dbReference type="GO" id="GO:0098552">
    <property type="term" value="C:side of membrane"/>
    <property type="evidence" value="ECO:0007669"/>
    <property type="project" value="UniProtKB-KW"/>
</dbReference>
<comment type="function">
    <text evidence="1">VSG forms a coat on the surface of the parasite. The trypanosome evades the immune response of the host by expressing a series of antigenically distinct VSGs from an estimated 1000 VSG genes.</text>
</comment>
<sequence length="229" mass="24422">MLACICHQDNSNPTTNHECTEKAKPTTAWTSGGTAPTAVDLQKLAKSYGAPPATKLTSAEVQAAVANLRSLIHVDTNDGYLGHYSGTGYIGNSGNGICVKFKALMTTDKTQFEKKTWVAKFVQAADIMDSLRDSTTKAAQVNAQLASMKAEATAAVQRSRALAATLSRSHTTPMQKQKIDLKTQCDAHKKSKTACLGAQCAWKGQKDDDCPCIPSKTQIAEQEKQTAGA</sequence>
<dbReference type="VEuPathDB" id="TriTrypDB:Tb11.v5.0145"/>
<protein>
    <submittedName>
        <fullName evidence="10">Variant surface glycoprotein</fullName>
    </submittedName>
</protein>
<feature type="domain" description="Trypanosome variant surface glycoprotein B-type N-terminal" evidence="9">
    <location>
        <begin position="2"/>
        <end position="146"/>
    </location>
</feature>
<accession>A0A1V0FYI7</accession>
<dbReference type="Pfam" id="PF13206">
    <property type="entry name" value="VSG_B"/>
    <property type="match status" value="1"/>
</dbReference>
<dbReference type="EMBL" id="KY404658">
    <property type="protein sequence ID" value="ARB50909.1"/>
    <property type="molecule type" value="Genomic_DNA"/>
</dbReference>
<evidence type="ECO:0000256" key="3">
    <source>
        <dbReference type="ARBA" id="ARBA00022475"/>
    </source>
</evidence>
<evidence type="ECO:0000256" key="7">
    <source>
        <dbReference type="ARBA" id="ARBA00023180"/>
    </source>
</evidence>
<evidence type="ECO:0000256" key="6">
    <source>
        <dbReference type="ARBA" id="ARBA00023136"/>
    </source>
</evidence>
<keyword evidence="5" id="KW-0732">Signal</keyword>
<reference evidence="10" key="1">
    <citation type="submission" date="2016-12" db="EMBL/GenBank/DDBJ databases">
        <title>Extending the VSGnome of Trypanosoma brucei strain TREU927.</title>
        <authorList>
            <person name="Cross G.A."/>
        </authorList>
    </citation>
    <scope>NUCLEOTIDE SEQUENCE</scope>
    <source>
        <strain evidence="10">Tb927.99.2028</strain>
    </source>
</reference>
<dbReference type="InterPro" id="IPR025932">
    <property type="entry name" value="Trypano_VSG_B_N_dom"/>
</dbReference>
<keyword evidence="4" id="KW-0336">GPI-anchor</keyword>
<keyword evidence="3" id="KW-1003">Cell membrane</keyword>
<evidence type="ECO:0000256" key="2">
    <source>
        <dbReference type="ARBA" id="ARBA00004609"/>
    </source>
</evidence>
<evidence type="ECO:0000313" key="10">
    <source>
        <dbReference type="EMBL" id="ARB50909.1"/>
    </source>
</evidence>
<name>A0A1V0FYI7_9TRYP</name>
<dbReference type="GO" id="GO:0005886">
    <property type="term" value="C:plasma membrane"/>
    <property type="evidence" value="ECO:0007669"/>
    <property type="project" value="UniProtKB-SubCell"/>
</dbReference>
<evidence type="ECO:0000256" key="4">
    <source>
        <dbReference type="ARBA" id="ARBA00022622"/>
    </source>
</evidence>
<evidence type="ECO:0000256" key="5">
    <source>
        <dbReference type="ARBA" id="ARBA00022729"/>
    </source>
</evidence>
<evidence type="ECO:0000256" key="1">
    <source>
        <dbReference type="ARBA" id="ARBA00002523"/>
    </source>
</evidence>
<dbReference type="AlphaFoldDB" id="A0A1V0FYI7"/>
<keyword evidence="6" id="KW-0472">Membrane</keyword>